<sequence length="161" mass="17793">FTMPPLSLVDRAHHDLARIDALVRARPTVDCGPPKALSRPPRPAAAERARRDAQVVAAVNDINMIGNIAKEMARPPSLSVLERKGPTSLNTNVRRKELSRIDKENERLLKKLETAKSSYNKKGQAQAYEDSRRHVAIACAAQQARSGSEQPHSLPPLPNRQ</sequence>
<accession>A0A813KRT0</accession>
<feature type="non-terminal residue" evidence="3">
    <location>
        <position position="1"/>
    </location>
</feature>
<dbReference type="InterPro" id="IPR029488">
    <property type="entry name" value="Hmw/CFAP97"/>
</dbReference>
<evidence type="ECO:0000313" key="4">
    <source>
        <dbReference type="Proteomes" id="UP000626109"/>
    </source>
</evidence>
<evidence type="ECO:0000313" key="3">
    <source>
        <dbReference type="EMBL" id="CAE8714267.1"/>
    </source>
</evidence>
<dbReference type="Pfam" id="PF13879">
    <property type="entry name" value="Hmw_CFAP97"/>
    <property type="match status" value="1"/>
</dbReference>
<organism evidence="3 4">
    <name type="scientific">Polarella glacialis</name>
    <name type="common">Dinoflagellate</name>
    <dbReference type="NCBI Taxonomy" id="89957"/>
    <lineage>
        <taxon>Eukaryota</taxon>
        <taxon>Sar</taxon>
        <taxon>Alveolata</taxon>
        <taxon>Dinophyceae</taxon>
        <taxon>Suessiales</taxon>
        <taxon>Suessiaceae</taxon>
        <taxon>Polarella</taxon>
    </lineage>
</organism>
<feature type="non-terminal residue" evidence="3">
    <location>
        <position position="161"/>
    </location>
</feature>
<proteinExistence type="inferred from homology"/>
<evidence type="ECO:0000256" key="2">
    <source>
        <dbReference type="SAM" id="MobiDB-lite"/>
    </source>
</evidence>
<reference evidence="3" key="1">
    <citation type="submission" date="2021-02" db="EMBL/GenBank/DDBJ databases">
        <authorList>
            <person name="Dougan E. K."/>
            <person name="Rhodes N."/>
            <person name="Thang M."/>
            <person name="Chan C."/>
        </authorList>
    </citation>
    <scope>NUCLEOTIDE SEQUENCE</scope>
</reference>
<dbReference type="EMBL" id="CAJNNW010032611">
    <property type="protein sequence ID" value="CAE8714267.1"/>
    <property type="molecule type" value="Genomic_DNA"/>
</dbReference>
<feature type="region of interest" description="Disordered" evidence="2">
    <location>
        <begin position="112"/>
        <end position="131"/>
    </location>
</feature>
<dbReference type="Proteomes" id="UP000626109">
    <property type="component" value="Unassembled WGS sequence"/>
</dbReference>
<gene>
    <name evidence="3" type="ORF">PGLA2088_LOCUS37910</name>
</gene>
<comment type="caution">
    <text evidence="3">The sequence shown here is derived from an EMBL/GenBank/DDBJ whole genome shotgun (WGS) entry which is preliminary data.</text>
</comment>
<protein>
    <submittedName>
        <fullName evidence="3">Uncharacterized protein</fullName>
    </submittedName>
</protein>
<feature type="region of interest" description="Disordered" evidence="2">
    <location>
        <begin position="141"/>
        <end position="161"/>
    </location>
</feature>
<evidence type="ECO:0000256" key="1">
    <source>
        <dbReference type="ARBA" id="ARBA00008315"/>
    </source>
</evidence>
<comment type="similarity">
    <text evidence="1">Belongs to the CFAP97 family.</text>
</comment>
<dbReference type="AlphaFoldDB" id="A0A813KRT0"/>
<name>A0A813KRT0_POLGL</name>